<accession>A0AAN7Z305</accession>
<keyword evidence="2" id="KW-1185">Reference proteome</keyword>
<sequence>MLQSQLLGLHAGKTVLPTTNAEGVNIRLMVTPSLVGTHQQLNLEMICDISAVTGRAESRDDTTSGMRH</sequence>
<dbReference type="AlphaFoldDB" id="A0AAN7Z305"/>
<protein>
    <submittedName>
        <fullName evidence="1">Uncharacterized protein</fullName>
    </submittedName>
</protein>
<reference evidence="1 2" key="1">
    <citation type="submission" date="2023-10" db="EMBL/GenBank/DDBJ databases">
        <title>Draft genome sequence of Xylaria bambusicola isolate GMP-LS, the root and basal stem rot pathogen of sugarcane in Indonesia.</title>
        <authorList>
            <person name="Selvaraj P."/>
            <person name="Muralishankar V."/>
            <person name="Muruganantham S."/>
            <person name="Sp S."/>
            <person name="Haryani S."/>
            <person name="Lau K.J.X."/>
            <person name="Naqvi N.I."/>
        </authorList>
    </citation>
    <scope>NUCLEOTIDE SEQUENCE [LARGE SCALE GENOMIC DNA]</scope>
    <source>
        <strain evidence="1">GMP-LS</strain>
    </source>
</reference>
<name>A0AAN7Z305_9PEZI</name>
<gene>
    <name evidence="1" type="ORF">RRF57_010727</name>
</gene>
<proteinExistence type="predicted"/>
<comment type="caution">
    <text evidence="1">The sequence shown here is derived from an EMBL/GenBank/DDBJ whole genome shotgun (WGS) entry which is preliminary data.</text>
</comment>
<organism evidence="1 2">
    <name type="scientific">Xylaria bambusicola</name>
    <dbReference type="NCBI Taxonomy" id="326684"/>
    <lineage>
        <taxon>Eukaryota</taxon>
        <taxon>Fungi</taxon>
        <taxon>Dikarya</taxon>
        <taxon>Ascomycota</taxon>
        <taxon>Pezizomycotina</taxon>
        <taxon>Sordariomycetes</taxon>
        <taxon>Xylariomycetidae</taxon>
        <taxon>Xylariales</taxon>
        <taxon>Xylariaceae</taxon>
        <taxon>Xylaria</taxon>
    </lineage>
</organism>
<evidence type="ECO:0000313" key="1">
    <source>
        <dbReference type="EMBL" id="KAK5635015.1"/>
    </source>
</evidence>
<dbReference type="Proteomes" id="UP001305414">
    <property type="component" value="Unassembled WGS sequence"/>
</dbReference>
<dbReference type="EMBL" id="JAWHQM010000047">
    <property type="protein sequence ID" value="KAK5635015.1"/>
    <property type="molecule type" value="Genomic_DNA"/>
</dbReference>
<evidence type="ECO:0000313" key="2">
    <source>
        <dbReference type="Proteomes" id="UP001305414"/>
    </source>
</evidence>